<accession>A0A9P7DYM9</accession>
<feature type="region of interest" description="Disordered" evidence="1">
    <location>
        <begin position="100"/>
        <end position="211"/>
    </location>
</feature>
<protein>
    <submittedName>
        <fullName evidence="2">Uncharacterized protein</fullName>
    </submittedName>
</protein>
<dbReference type="EMBL" id="JABBWE010000002">
    <property type="protein sequence ID" value="KAG1806619.1"/>
    <property type="molecule type" value="Genomic_DNA"/>
</dbReference>
<comment type="caution">
    <text evidence="2">The sequence shown here is derived from an EMBL/GenBank/DDBJ whole genome shotgun (WGS) entry which is preliminary data.</text>
</comment>
<dbReference type="OrthoDB" id="2985494at2759"/>
<evidence type="ECO:0000313" key="3">
    <source>
        <dbReference type="Proteomes" id="UP000719766"/>
    </source>
</evidence>
<keyword evidence="3" id="KW-1185">Reference proteome</keyword>
<dbReference type="AlphaFoldDB" id="A0A9P7DYM9"/>
<dbReference type="RefSeq" id="XP_041167090.1">
    <property type="nucleotide sequence ID" value="XM_041305586.1"/>
</dbReference>
<proteinExistence type="predicted"/>
<sequence length="405" mass="44879">MDESRAHNTRATEWETKHHDIVTENNAFRAHNEELKRLLELSKPDTRNVIESRDAAYRKLQHVQRVMRDLLMDMDLAPDFGDSPNEGASLLLQAEPEPKYKDIGASSSPSGQSHRNDKSSNSSGSGKTARPMSKGKERSSPKTPMTVPISSPASTSYSRSSRTGVSGGVVSDLSNQQRSSESNSSSEPSTDLSVHTARKSSGGVGDVWKLTSSRSPRSAEVIYPVDMQMFQEQLNLGEDTIYSLESLGQADEHCFPLQIVDNMAFVHDPFSMDGPGGSFLMNWGTPGANETVHAYIVKNCPRDRVLHTFTFPVKRGVWYYIGAQKWNVKDIFEIWSTLGDKAKEVVTGKLQRRCNRGLSQQEIAEMIQDGRLQQFCIEVSGRLLKDVSRAFAKTSLGYEGGNVAQ</sequence>
<name>A0A9P7DYM9_9AGAM</name>
<feature type="compositionally biased region" description="Low complexity" evidence="1">
    <location>
        <begin position="150"/>
        <end position="189"/>
    </location>
</feature>
<gene>
    <name evidence="2" type="ORF">HD556DRAFT_1436561</name>
</gene>
<reference evidence="2" key="1">
    <citation type="journal article" date="2020" name="New Phytol.">
        <title>Comparative genomics reveals dynamic genome evolution in host specialist ectomycorrhizal fungi.</title>
        <authorList>
            <person name="Lofgren L.A."/>
            <person name="Nguyen N.H."/>
            <person name="Vilgalys R."/>
            <person name="Ruytinx J."/>
            <person name="Liao H.L."/>
            <person name="Branco S."/>
            <person name="Kuo A."/>
            <person name="LaButti K."/>
            <person name="Lipzen A."/>
            <person name="Andreopoulos W."/>
            <person name="Pangilinan J."/>
            <person name="Riley R."/>
            <person name="Hundley H."/>
            <person name="Na H."/>
            <person name="Barry K."/>
            <person name="Grigoriev I.V."/>
            <person name="Stajich J.E."/>
            <person name="Kennedy P.G."/>
        </authorList>
    </citation>
    <scope>NUCLEOTIDE SEQUENCE</scope>
    <source>
        <strain evidence="2">S12</strain>
    </source>
</reference>
<dbReference type="Proteomes" id="UP000719766">
    <property type="component" value="Unassembled WGS sequence"/>
</dbReference>
<evidence type="ECO:0000256" key="1">
    <source>
        <dbReference type="SAM" id="MobiDB-lite"/>
    </source>
</evidence>
<dbReference type="GeneID" id="64599350"/>
<evidence type="ECO:0000313" key="2">
    <source>
        <dbReference type="EMBL" id="KAG1806619.1"/>
    </source>
</evidence>
<organism evidence="2 3">
    <name type="scientific">Suillus plorans</name>
    <dbReference type="NCBI Taxonomy" id="116603"/>
    <lineage>
        <taxon>Eukaryota</taxon>
        <taxon>Fungi</taxon>
        <taxon>Dikarya</taxon>
        <taxon>Basidiomycota</taxon>
        <taxon>Agaricomycotina</taxon>
        <taxon>Agaricomycetes</taxon>
        <taxon>Agaricomycetidae</taxon>
        <taxon>Boletales</taxon>
        <taxon>Suillineae</taxon>
        <taxon>Suillaceae</taxon>
        <taxon>Suillus</taxon>
    </lineage>
</organism>